<proteinExistence type="predicted"/>
<evidence type="ECO:0000256" key="5">
    <source>
        <dbReference type="ARBA" id="ARBA00022840"/>
    </source>
</evidence>
<dbReference type="InterPro" id="IPR017551">
    <property type="entry name" value="TriPribosyl-deP-CoA_syn_CitG"/>
</dbReference>
<dbReference type="GO" id="GO:0016757">
    <property type="term" value="F:glycosyltransferase activity"/>
    <property type="evidence" value="ECO:0007669"/>
    <property type="project" value="UniProtKB-KW"/>
</dbReference>
<organism evidence="6 7">
    <name type="scientific">Psychrilyobacter piezotolerans</name>
    <dbReference type="NCBI Taxonomy" id="2293438"/>
    <lineage>
        <taxon>Bacteria</taxon>
        <taxon>Fusobacteriati</taxon>
        <taxon>Fusobacteriota</taxon>
        <taxon>Fusobacteriia</taxon>
        <taxon>Fusobacteriales</taxon>
        <taxon>Fusobacteriaceae</taxon>
        <taxon>Psychrilyobacter</taxon>
    </lineage>
</organism>
<dbReference type="RefSeq" id="WP_114640855.1">
    <property type="nucleotide sequence ID" value="NZ_JAACIO010000001.1"/>
</dbReference>
<evidence type="ECO:0000313" key="6">
    <source>
        <dbReference type="EMBL" id="REI43135.1"/>
    </source>
</evidence>
<name>A0ABX9KKQ2_9FUSO</name>
<dbReference type="Gene3D" id="1.10.4200.10">
    <property type="entry name" value="Triphosphoribosyl-dephospho-CoA protein"/>
    <property type="match status" value="1"/>
</dbReference>
<keyword evidence="6" id="KW-0328">Glycosyltransferase</keyword>
<keyword evidence="5" id="KW-0067">ATP-binding</keyword>
<dbReference type="EC" id="2.4.2.52" evidence="2"/>
<dbReference type="EMBL" id="QUAJ01000001">
    <property type="protein sequence ID" value="REI43135.1"/>
    <property type="molecule type" value="Genomic_DNA"/>
</dbReference>
<keyword evidence="3 6" id="KW-0808">Transferase</keyword>
<keyword evidence="4" id="KW-0547">Nucleotide-binding</keyword>
<dbReference type="Pfam" id="PF01874">
    <property type="entry name" value="CitG"/>
    <property type="match status" value="1"/>
</dbReference>
<keyword evidence="7" id="KW-1185">Reference proteome</keyword>
<evidence type="ECO:0000256" key="3">
    <source>
        <dbReference type="ARBA" id="ARBA00022679"/>
    </source>
</evidence>
<dbReference type="Proteomes" id="UP000263486">
    <property type="component" value="Unassembled WGS sequence"/>
</dbReference>
<dbReference type="NCBIfam" id="TIGR03125">
    <property type="entry name" value="citrate_citG"/>
    <property type="match status" value="1"/>
</dbReference>
<evidence type="ECO:0000256" key="4">
    <source>
        <dbReference type="ARBA" id="ARBA00022741"/>
    </source>
</evidence>
<protein>
    <recommendedName>
        <fullName evidence="2">triphosphoribosyl-dephospho-CoA synthase</fullName>
        <ecNumber evidence="2">2.4.2.52</ecNumber>
    </recommendedName>
</protein>
<evidence type="ECO:0000313" key="7">
    <source>
        <dbReference type="Proteomes" id="UP000263486"/>
    </source>
</evidence>
<comment type="catalytic activity">
    <reaction evidence="1">
        <text>3'-dephospho-CoA + ATP = 2'-(5''-triphospho-alpha-D-ribosyl)-3'-dephospho-CoA + adenine</text>
        <dbReference type="Rhea" id="RHEA:15117"/>
        <dbReference type="ChEBI" id="CHEBI:16708"/>
        <dbReference type="ChEBI" id="CHEBI:30616"/>
        <dbReference type="ChEBI" id="CHEBI:57328"/>
        <dbReference type="ChEBI" id="CHEBI:61378"/>
        <dbReference type="EC" id="2.4.2.52"/>
    </reaction>
</comment>
<accession>A0ABX9KKQ2</accession>
<comment type="caution">
    <text evidence="6">The sequence shown here is derived from an EMBL/GenBank/DDBJ whole genome shotgun (WGS) entry which is preliminary data.</text>
</comment>
<dbReference type="GO" id="GO:0046917">
    <property type="term" value="F:triphosphoribosyl-dephospho-CoA synthase activity"/>
    <property type="evidence" value="ECO:0007669"/>
    <property type="project" value="UniProtKB-EC"/>
</dbReference>
<sequence length="284" mass="31560">MYNDIIFKLGEFATEAMIYEVSCFPSFGLVSPVSSGSHTDMDYFTFIDSTTALNRYFLEMASAGYSNDPINEIFSNARKIGEKAEKAMYIKTKGVNTHKGMIFVLGLGITASSKILYDGGDFNEISKLIKDMTTGIVESELKNLNTKTDLTHGEKIFLEYGISGVRGEAEMGFPIVFDYALGLYDSTKELGQNNRLVQALLGIMSRCKDTTILHRHDYETLLNLQKNSENLISLGGFNNLDNLSEINNLNYHNEKHGISPGGCADLLALTVFLSKLKESFFPLK</sequence>
<reference evidence="6 7" key="1">
    <citation type="submission" date="2018-08" db="EMBL/GenBank/DDBJ databases">
        <title>Draft genome sequence of Psychrilyobacter sp. strain SD5 isolated from Black Sea water.</title>
        <authorList>
            <person name="Yadav S."/>
            <person name="Villanueva L."/>
            <person name="Damste J.S.S."/>
        </authorList>
    </citation>
    <scope>NUCLEOTIDE SEQUENCE [LARGE SCALE GENOMIC DNA]</scope>
    <source>
        <strain evidence="6 7">SD5</strain>
    </source>
</reference>
<dbReference type="PANTHER" id="PTHR30201">
    <property type="entry name" value="TRIPHOSPHORIBOSYL-DEPHOSPHO-COA SYNTHASE"/>
    <property type="match status" value="1"/>
</dbReference>
<evidence type="ECO:0000256" key="1">
    <source>
        <dbReference type="ARBA" id="ARBA00001210"/>
    </source>
</evidence>
<evidence type="ECO:0000256" key="2">
    <source>
        <dbReference type="ARBA" id="ARBA00012074"/>
    </source>
</evidence>
<dbReference type="InterPro" id="IPR002736">
    <property type="entry name" value="CitG"/>
</dbReference>
<dbReference type="PANTHER" id="PTHR30201:SF2">
    <property type="entry name" value="2-(5''-TRIPHOSPHORIBOSYL)-3'-DEPHOSPHOCOENZYME-A SYNTHASE"/>
    <property type="match status" value="1"/>
</dbReference>
<gene>
    <name evidence="6" type="primary">citG</name>
    <name evidence="6" type="ORF">DYH56_00340</name>
</gene>